<dbReference type="CDD" id="cd24067">
    <property type="entry name" value="ASKHA_NBD_ROK_BsFRK-like"/>
    <property type="match status" value="1"/>
</dbReference>
<evidence type="ECO:0000256" key="12">
    <source>
        <dbReference type="ARBA" id="ARBA00048451"/>
    </source>
</evidence>
<dbReference type="Gene3D" id="3.30.420.40">
    <property type="match status" value="2"/>
</dbReference>
<keyword evidence="4" id="KW-0479">Metal-binding</keyword>
<dbReference type="PANTHER" id="PTHR42742:SF3">
    <property type="entry name" value="FRUCTOKINASE"/>
    <property type="match status" value="1"/>
</dbReference>
<keyword evidence="6 13" id="KW-0418">Kinase</keyword>
<dbReference type="InterPro" id="IPR000600">
    <property type="entry name" value="ROK"/>
</dbReference>
<dbReference type="InterPro" id="IPR049874">
    <property type="entry name" value="ROK_cs"/>
</dbReference>
<dbReference type="PROSITE" id="PS01125">
    <property type="entry name" value="ROK"/>
    <property type="match status" value="1"/>
</dbReference>
<dbReference type="RefSeq" id="WP_246004361.1">
    <property type="nucleotide sequence ID" value="NZ_RJUK01000001.1"/>
</dbReference>
<comment type="cofactor">
    <cofactor evidence="1">
        <name>Mg(2+)</name>
        <dbReference type="ChEBI" id="CHEBI:18420"/>
    </cofactor>
</comment>
<dbReference type="PANTHER" id="PTHR42742">
    <property type="entry name" value="TRANSCRIPTIONAL REPRESSOR MPRA"/>
    <property type="match status" value="1"/>
</dbReference>
<dbReference type="Proteomes" id="UP000273643">
    <property type="component" value="Unassembled WGS sequence"/>
</dbReference>
<dbReference type="EC" id="2.7.1.4" evidence="11"/>
<accession>A0A3N1P8A7</accession>
<keyword evidence="3" id="KW-0808">Transferase</keyword>
<dbReference type="GO" id="GO:0046872">
    <property type="term" value="F:metal ion binding"/>
    <property type="evidence" value="ECO:0007669"/>
    <property type="project" value="UniProtKB-KW"/>
</dbReference>
<dbReference type="GO" id="GO:0008865">
    <property type="term" value="F:fructokinase activity"/>
    <property type="evidence" value="ECO:0007669"/>
    <property type="project" value="UniProtKB-EC"/>
</dbReference>
<organism evidence="13 14">
    <name type="scientific">Marinimicrobium koreense</name>
    <dbReference type="NCBI Taxonomy" id="306545"/>
    <lineage>
        <taxon>Bacteria</taxon>
        <taxon>Pseudomonadati</taxon>
        <taxon>Pseudomonadota</taxon>
        <taxon>Gammaproteobacteria</taxon>
        <taxon>Cellvibrionales</taxon>
        <taxon>Cellvibrionaceae</taxon>
        <taxon>Marinimicrobium</taxon>
    </lineage>
</organism>
<evidence type="ECO:0000256" key="3">
    <source>
        <dbReference type="ARBA" id="ARBA00022679"/>
    </source>
</evidence>
<comment type="caution">
    <text evidence="13">The sequence shown here is derived from an EMBL/GenBank/DDBJ whole genome shotgun (WGS) entry which is preliminary data.</text>
</comment>
<dbReference type="InterPro" id="IPR051804">
    <property type="entry name" value="Carb_Metab_Reg_Kinase/Isom"/>
</dbReference>
<evidence type="ECO:0000256" key="8">
    <source>
        <dbReference type="ARBA" id="ARBA00022840"/>
    </source>
</evidence>
<evidence type="ECO:0000256" key="1">
    <source>
        <dbReference type="ARBA" id="ARBA00001946"/>
    </source>
</evidence>
<comment type="catalytic activity">
    <reaction evidence="12">
        <text>D-fructose + ATP = D-fructose 6-phosphate + ADP + H(+)</text>
        <dbReference type="Rhea" id="RHEA:16125"/>
        <dbReference type="ChEBI" id="CHEBI:15378"/>
        <dbReference type="ChEBI" id="CHEBI:30616"/>
        <dbReference type="ChEBI" id="CHEBI:37721"/>
        <dbReference type="ChEBI" id="CHEBI:61527"/>
        <dbReference type="ChEBI" id="CHEBI:456216"/>
        <dbReference type="EC" id="2.7.1.4"/>
    </reaction>
</comment>
<evidence type="ECO:0000313" key="13">
    <source>
        <dbReference type="EMBL" id="ROQ20956.1"/>
    </source>
</evidence>
<evidence type="ECO:0000256" key="7">
    <source>
        <dbReference type="ARBA" id="ARBA00022833"/>
    </source>
</evidence>
<keyword evidence="14" id="KW-1185">Reference proteome</keyword>
<keyword evidence="8" id="KW-0067">ATP-binding</keyword>
<evidence type="ECO:0000256" key="5">
    <source>
        <dbReference type="ARBA" id="ARBA00022741"/>
    </source>
</evidence>
<keyword evidence="9" id="KW-0460">Magnesium</keyword>
<protein>
    <recommendedName>
        <fullName evidence="11">fructokinase</fullName>
        <ecNumber evidence="11">2.7.1.4</ecNumber>
    </recommendedName>
</protein>
<sequence>MKSLPCLYAGIEAGGTKFNCVLGRSPTEILERASFPTTRPDETLGAAIQFFEQAQARHGAIASLGVACFGPVDLSLESPTYGFITDTPKAHWSNTDVVGTLSKALGVPVAFDTDVNGSALGEGSLGAAQGLDDYVYVTIGTGVGAGIVANGQPVKGAMHPEVGHMLLPHDREVDPFPGACPFHGDCVEGLASGPAIEKRWQQKADTLPQNHEAWDIQADYLAALCWNLTVTYSPQRIILGGGVMKQDHLFPRIHQRFQGHINGYPCGAAAKNPQDYIVAPELGGHAGEVGALLMAQAIAPSMTSTAAG</sequence>
<keyword evidence="10" id="KW-0119">Carbohydrate metabolism</keyword>
<name>A0A3N1P8A7_9GAMM</name>
<dbReference type="InterPro" id="IPR043129">
    <property type="entry name" value="ATPase_NBD"/>
</dbReference>
<proteinExistence type="inferred from homology"/>
<keyword evidence="7" id="KW-0862">Zinc</keyword>
<dbReference type="AlphaFoldDB" id="A0A3N1P8A7"/>
<evidence type="ECO:0000256" key="4">
    <source>
        <dbReference type="ARBA" id="ARBA00022723"/>
    </source>
</evidence>
<evidence type="ECO:0000256" key="6">
    <source>
        <dbReference type="ARBA" id="ARBA00022777"/>
    </source>
</evidence>
<keyword evidence="5" id="KW-0547">Nucleotide-binding</keyword>
<reference evidence="13 14" key="1">
    <citation type="submission" date="2018-11" db="EMBL/GenBank/DDBJ databases">
        <title>Genomic Encyclopedia of Type Strains, Phase IV (KMG-IV): sequencing the most valuable type-strain genomes for metagenomic binning, comparative biology and taxonomic classification.</title>
        <authorList>
            <person name="Goeker M."/>
        </authorList>
    </citation>
    <scope>NUCLEOTIDE SEQUENCE [LARGE SCALE GENOMIC DNA]</scope>
    <source>
        <strain evidence="13 14">DSM 16974</strain>
    </source>
</reference>
<evidence type="ECO:0000256" key="11">
    <source>
        <dbReference type="ARBA" id="ARBA00038887"/>
    </source>
</evidence>
<dbReference type="EMBL" id="RJUK01000001">
    <property type="protein sequence ID" value="ROQ20956.1"/>
    <property type="molecule type" value="Genomic_DNA"/>
</dbReference>
<comment type="similarity">
    <text evidence="2">Belongs to the ROK (NagC/XylR) family.</text>
</comment>
<dbReference type="GO" id="GO:0005524">
    <property type="term" value="F:ATP binding"/>
    <property type="evidence" value="ECO:0007669"/>
    <property type="project" value="UniProtKB-KW"/>
</dbReference>
<evidence type="ECO:0000313" key="14">
    <source>
        <dbReference type="Proteomes" id="UP000273643"/>
    </source>
</evidence>
<dbReference type="FunFam" id="3.30.420.40:FF:000153">
    <property type="entry name" value="Putative fructokinase"/>
    <property type="match status" value="1"/>
</dbReference>
<evidence type="ECO:0000256" key="9">
    <source>
        <dbReference type="ARBA" id="ARBA00022842"/>
    </source>
</evidence>
<dbReference type="SUPFAM" id="SSF53067">
    <property type="entry name" value="Actin-like ATPase domain"/>
    <property type="match status" value="1"/>
</dbReference>
<dbReference type="FunFam" id="3.30.420.40:FF:000136">
    <property type="entry name" value="Putative fructokinase"/>
    <property type="match status" value="1"/>
</dbReference>
<evidence type="ECO:0000256" key="10">
    <source>
        <dbReference type="ARBA" id="ARBA00023277"/>
    </source>
</evidence>
<dbReference type="Pfam" id="PF00480">
    <property type="entry name" value="ROK"/>
    <property type="match status" value="1"/>
</dbReference>
<evidence type="ECO:0000256" key="2">
    <source>
        <dbReference type="ARBA" id="ARBA00006479"/>
    </source>
</evidence>
<gene>
    <name evidence="13" type="ORF">EDC38_1577</name>
</gene>